<evidence type="ECO:0000256" key="7">
    <source>
        <dbReference type="ARBA" id="ARBA00047481"/>
    </source>
</evidence>
<evidence type="ECO:0000313" key="11">
    <source>
        <dbReference type="Proteomes" id="UP000003494"/>
    </source>
</evidence>
<dbReference type="InterPro" id="IPR015424">
    <property type="entry name" value="PyrdxlP-dep_Trfase"/>
</dbReference>
<dbReference type="Gene3D" id="3.90.1150.10">
    <property type="entry name" value="Aspartate Aminotransferase, domain 1"/>
    <property type="match status" value="1"/>
</dbReference>
<dbReference type="RefSeq" id="WP_006906386.1">
    <property type="nucleotide sequence ID" value="NZ_GG665866.1"/>
</dbReference>
<dbReference type="InterPro" id="IPR050106">
    <property type="entry name" value="HistidinolP_aminotransfase"/>
</dbReference>
<accession>C4GBT0</accession>
<dbReference type="PANTHER" id="PTHR43643:SF3">
    <property type="entry name" value="HISTIDINOL-PHOSPHATE AMINOTRANSFERASE"/>
    <property type="match status" value="1"/>
</dbReference>
<dbReference type="HOGENOM" id="CLU_017584_3_0_9"/>
<dbReference type="eggNOG" id="COG0079">
    <property type="taxonomic scope" value="Bacteria"/>
</dbReference>
<keyword evidence="4 8" id="KW-0032">Aminotransferase</keyword>
<evidence type="ECO:0000256" key="5">
    <source>
        <dbReference type="ARBA" id="ARBA00022679"/>
    </source>
</evidence>
<dbReference type="STRING" id="626523.GCWU000342_01383"/>
<feature type="domain" description="Aminotransferase class I/classII large" evidence="9">
    <location>
        <begin position="23"/>
        <end position="344"/>
    </location>
</feature>
<dbReference type="Pfam" id="PF00155">
    <property type="entry name" value="Aminotran_1_2"/>
    <property type="match status" value="1"/>
</dbReference>
<keyword evidence="6 8" id="KW-0663">Pyridoxal phosphate</keyword>
<sequence>MYGWKDNIRRVRPYIPGEQPELKDMIKLNTNENPYPPAPAVEWILRGYDAEELNRYPDPSATLLVDAIARRYDLRREEVFVGVGSDDVLAMSFMTFFHSNRPLLFPDISYSFYDVWAETFDIPYRKIPLDDHFEIHSEDYAGENGGIIIPNPNAPTGIDAGQEKLEQIIRANPNAVVIIDEAYVDFGAVSLLPLIDRYDNLLVVQTFSKSRALAGSRIGFAMGNPELIRALWDVRNSFNSYTMDRITQKLGAASIEDEEYFQVQLARVVASREWTKKELRRLGFYFPDSRTNFIFARHERLPAIEIFHALKEAGILVRHFALPKIDNYLRISIGTDQQMQDMIRFLDHYLADH</sequence>
<keyword evidence="8" id="KW-0368">Histidine biosynthesis</keyword>
<evidence type="ECO:0000256" key="3">
    <source>
        <dbReference type="ARBA" id="ARBA00011738"/>
    </source>
</evidence>
<evidence type="ECO:0000256" key="2">
    <source>
        <dbReference type="ARBA" id="ARBA00005011"/>
    </source>
</evidence>
<evidence type="ECO:0000259" key="9">
    <source>
        <dbReference type="Pfam" id="PF00155"/>
    </source>
</evidence>
<dbReference type="Gene3D" id="3.40.640.10">
    <property type="entry name" value="Type I PLP-dependent aspartate aminotransferase-like (Major domain)"/>
    <property type="match status" value="1"/>
</dbReference>
<dbReference type="InterPro" id="IPR001917">
    <property type="entry name" value="Aminotrans_II_pyridoxalP_BS"/>
</dbReference>
<name>C4GBT0_9FIRM</name>
<dbReference type="InterPro" id="IPR005861">
    <property type="entry name" value="HisP_aminotrans"/>
</dbReference>
<dbReference type="GO" id="GO:0030170">
    <property type="term" value="F:pyridoxal phosphate binding"/>
    <property type="evidence" value="ECO:0007669"/>
    <property type="project" value="InterPro"/>
</dbReference>
<dbReference type="EC" id="2.6.1.9" evidence="8"/>
<evidence type="ECO:0000256" key="1">
    <source>
        <dbReference type="ARBA" id="ARBA00001933"/>
    </source>
</evidence>
<dbReference type="InterPro" id="IPR015421">
    <property type="entry name" value="PyrdxlP-dep_Trfase_major"/>
</dbReference>
<dbReference type="InterPro" id="IPR004839">
    <property type="entry name" value="Aminotransferase_I/II_large"/>
</dbReference>
<comment type="pathway">
    <text evidence="2 8">Amino-acid biosynthesis; L-histidine biosynthesis; L-histidine from 5-phospho-alpha-D-ribose 1-diphosphate: step 7/9.</text>
</comment>
<comment type="catalytic activity">
    <reaction evidence="7 8">
        <text>L-histidinol phosphate + 2-oxoglutarate = 3-(imidazol-4-yl)-2-oxopropyl phosphate + L-glutamate</text>
        <dbReference type="Rhea" id="RHEA:23744"/>
        <dbReference type="ChEBI" id="CHEBI:16810"/>
        <dbReference type="ChEBI" id="CHEBI:29985"/>
        <dbReference type="ChEBI" id="CHEBI:57766"/>
        <dbReference type="ChEBI" id="CHEBI:57980"/>
        <dbReference type="EC" id="2.6.1.9"/>
    </reaction>
</comment>
<dbReference type="SUPFAM" id="SSF53383">
    <property type="entry name" value="PLP-dependent transferases"/>
    <property type="match status" value="1"/>
</dbReference>
<comment type="cofactor">
    <cofactor evidence="1 8">
        <name>pyridoxal 5'-phosphate</name>
        <dbReference type="ChEBI" id="CHEBI:597326"/>
    </cofactor>
</comment>
<dbReference type="GO" id="GO:0004400">
    <property type="term" value="F:histidinol-phosphate transaminase activity"/>
    <property type="evidence" value="ECO:0007669"/>
    <property type="project" value="UniProtKB-UniRule"/>
</dbReference>
<dbReference type="AlphaFoldDB" id="C4GBT0"/>
<keyword evidence="8" id="KW-0028">Amino-acid biosynthesis</keyword>
<gene>
    <name evidence="8" type="primary">hisC</name>
    <name evidence="10" type="ORF">GCWU000342_01383</name>
</gene>
<comment type="caution">
    <text evidence="10">The sequence shown here is derived from an EMBL/GenBank/DDBJ whole genome shotgun (WGS) entry which is preliminary data.</text>
</comment>
<proteinExistence type="inferred from homology"/>
<organism evidence="10 11">
    <name type="scientific">Shuttleworthella satelles DSM 14600</name>
    <dbReference type="NCBI Taxonomy" id="626523"/>
    <lineage>
        <taxon>Bacteria</taxon>
        <taxon>Bacillati</taxon>
        <taxon>Bacillota</taxon>
        <taxon>Clostridia</taxon>
        <taxon>Lachnospirales</taxon>
        <taxon>Lachnospiraceae</taxon>
        <taxon>Shuttleworthella</taxon>
    </lineage>
</organism>
<dbReference type="GO" id="GO:0000105">
    <property type="term" value="P:L-histidine biosynthetic process"/>
    <property type="evidence" value="ECO:0007669"/>
    <property type="project" value="UniProtKB-UniRule"/>
</dbReference>
<dbReference type="EMBL" id="ACIP02000002">
    <property type="protein sequence ID" value="EEP28573.1"/>
    <property type="molecule type" value="Genomic_DNA"/>
</dbReference>
<dbReference type="UniPathway" id="UPA00031">
    <property type="reaction ID" value="UER00012"/>
</dbReference>
<comment type="similarity">
    <text evidence="8">Belongs to the class-II pyridoxal-phosphate-dependent aminotransferase family. Histidinol-phosphate aminotransferase subfamily.</text>
</comment>
<evidence type="ECO:0000256" key="6">
    <source>
        <dbReference type="ARBA" id="ARBA00022898"/>
    </source>
</evidence>
<dbReference type="CDD" id="cd00609">
    <property type="entry name" value="AAT_like"/>
    <property type="match status" value="1"/>
</dbReference>
<feature type="modified residue" description="N6-(pyridoxal phosphate)lysine" evidence="8">
    <location>
        <position position="209"/>
    </location>
</feature>
<reference evidence="10" key="1">
    <citation type="submission" date="2009-04" db="EMBL/GenBank/DDBJ databases">
        <authorList>
            <person name="Weinstock G."/>
            <person name="Sodergren E."/>
            <person name="Clifton S."/>
            <person name="Fulton L."/>
            <person name="Fulton B."/>
            <person name="Courtney L."/>
            <person name="Fronick C."/>
            <person name="Harrison M."/>
            <person name="Strong C."/>
            <person name="Farmer C."/>
            <person name="Delahaunty K."/>
            <person name="Markovic C."/>
            <person name="Hall O."/>
            <person name="Minx P."/>
            <person name="Tomlinson C."/>
            <person name="Mitreva M."/>
            <person name="Nelson J."/>
            <person name="Hou S."/>
            <person name="Wollam A."/>
            <person name="Pepin K.H."/>
            <person name="Johnson M."/>
            <person name="Bhonagiri V."/>
            <person name="Nash W.E."/>
            <person name="Warren W."/>
            <person name="Chinwalla A."/>
            <person name="Mardis E.R."/>
            <person name="Wilson R.K."/>
        </authorList>
    </citation>
    <scope>NUCLEOTIDE SEQUENCE [LARGE SCALE GENOMIC DNA]</scope>
    <source>
        <strain evidence="10">DSM 14600</strain>
    </source>
</reference>
<dbReference type="InterPro" id="IPR015422">
    <property type="entry name" value="PyrdxlP-dep_Trfase_small"/>
</dbReference>
<dbReference type="HAMAP" id="MF_01023">
    <property type="entry name" value="HisC_aminotrans_2"/>
    <property type="match status" value="1"/>
</dbReference>
<dbReference type="PROSITE" id="PS00599">
    <property type="entry name" value="AA_TRANSFER_CLASS_2"/>
    <property type="match status" value="1"/>
</dbReference>
<keyword evidence="11" id="KW-1185">Reference proteome</keyword>
<evidence type="ECO:0000256" key="4">
    <source>
        <dbReference type="ARBA" id="ARBA00022576"/>
    </source>
</evidence>
<dbReference type="Proteomes" id="UP000003494">
    <property type="component" value="Unassembled WGS sequence"/>
</dbReference>
<dbReference type="PANTHER" id="PTHR43643">
    <property type="entry name" value="HISTIDINOL-PHOSPHATE AMINOTRANSFERASE 2"/>
    <property type="match status" value="1"/>
</dbReference>
<comment type="subunit">
    <text evidence="3 8">Homodimer.</text>
</comment>
<evidence type="ECO:0000256" key="8">
    <source>
        <dbReference type="HAMAP-Rule" id="MF_01023"/>
    </source>
</evidence>
<protein>
    <recommendedName>
        <fullName evidence="8">Histidinol-phosphate aminotransferase</fullName>
        <ecNumber evidence="8">2.6.1.9</ecNumber>
    </recommendedName>
    <alternativeName>
        <fullName evidence="8">Imidazole acetol-phosphate transaminase</fullName>
    </alternativeName>
</protein>
<evidence type="ECO:0000313" key="10">
    <source>
        <dbReference type="EMBL" id="EEP28573.1"/>
    </source>
</evidence>
<keyword evidence="5 8" id="KW-0808">Transferase</keyword>